<accession>A0A504UGE8</accession>
<dbReference type="PROSITE" id="PS00571">
    <property type="entry name" value="AMIDASES"/>
    <property type="match status" value="1"/>
</dbReference>
<reference evidence="4 5" key="1">
    <citation type="submission" date="2019-06" db="EMBL/GenBank/DDBJ databases">
        <title>Rhizobium sp. CL12 isolated from roots of soybean.</title>
        <authorList>
            <person name="Wang C."/>
        </authorList>
    </citation>
    <scope>NUCLEOTIDE SEQUENCE [LARGE SCALE GENOMIC DNA]</scope>
    <source>
        <strain evidence="4 5">CL12</strain>
    </source>
</reference>
<comment type="function">
    <text evidence="1">Hydrolyzes indole-3-acetamide (IAM) into indole-3-acetic acid (IAA).</text>
</comment>
<comment type="caution">
    <text evidence="4">The sequence shown here is derived from an EMBL/GenBank/DDBJ whole genome shotgun (WGS) entry which is preliminary data.</text>
</comment>
<dbReference type="PANTHER" id="PTHR11895">
    <property type="entry name" value="TRANSAMIDASE"/>
    <property type="match status" value="1"/>
</dbReference>
<dbReference type="PANTHER" id="PTHR11895:SF176">
    <property type="entry name" value="AMIDASE AMID-RELATED"/>
    <property type="match status" value="1"/>
</dbReference>
<dbReference type="Proteomes" id="UP000316429">
    <property type="component" value="Unassembled WGS sequence"/>
</dbReference>
<dbReference type="OrthoDB" id="9811471at2"/>
<organism evidence="4 5">
    <name type="scientific">Rhizobium glycinendophyticum</name>
    <dbReference type="NCBI Taxonomy" id="2589807"/>
    <lineage>
        <taxon>Bacteria</taxon>
        <taxon>Pseudomonadati</taxon>
        <taxon>Pseudomonadota</taxon>
        <taxon>Alphaproteobacteria</taxon>
        <taxon>Hyphomicrobiales</taxon>
        <taxon>Rhizobiaceae</taxon>
        <taxon>Rhizobium/Agrobacterium group</taxon>
        <taxon>Rhizobium</taxon>
    </lineage>
</organism>
<dbReference type="SUPFAM" id="SSF75304">
    <property type="entry name" value="Amidase signature (AS) enzymes"/>
    <property type="match status" value="1"/>
</dbReference>
<feature type="domain" description="Amidase" evidence="3">
    <location>
        <begin position="25"/>
        <end position="444"/>
    </location>
</feature>
<evidence type="ECO:0000313" key="5">
    <source>
        <dbReference type="Proteomes" id="UP000316429"/>
    </source>
</evidence>
<dbReference type="GO" id="GO:0003824">
    <property type="term" value="F:catalytic activity"/>
    <property type="evidence" value="ECO:0007669"/>
    <property type="project" value="InterPro"/>
</dbReference>
<evidence type="ECO:0000313" key="4">
    <source>
        <dbReference type="EMBL" id="TPP05931.1"/>
    </source>
</evidence>
<sequence length="473" mass="48905">MSDTDPKNLREAAGLIRSGKISSVELTMAALDRAKASRERLNAFIEIEEETALAAAQASDAALASGKALGPLHGVPLAHKDMYDRAGFVTGCGSKIRATHMATSTSTVMQRLEAAGAISIGRLNMSEFAMGPTGHNFHHGRAINPVDPERITGGSSSGSGAAVGGGVVLAALGSDTGGSIRLPAACCGVVGIKPTQGRVSRHGAMPLSFSQDCIGPLARSVEDAYLLLQLISGPDGQDTTCAAIDPPGALTSDLSSLRIGIAGGIFADNLDAETAKGVEIAAKVLADSAQSVTAATIPDFSAIAELANAVAMAEAGSFHFDWMRDRPEDYGPQVRMRLSQSLAIPAPIYLRALQARSIMLEQFLDAAFAKADVLIAPTMPFVVPLSADVDVGSSPSMNAVTSAMTSLTRPFSYLGLPVVTVPVGVSAQGLPVALQIIARPWREDLAASIALHLESRLAVPAFQSMSTLNRPAA</sequence>
<dbReference type="InterPro" id="IPR000120">
    <property type="entry name" value="Amidase"/>
</dbReference>
<evidence type="ECO:0000256" key="2">
    <source>
        <dbReference type="ARBA" id="ARBA00021874"/>
    </source>
</evidence>
<dbReference type="Gene3D" id="3.90.1300.10">
    <property type="entry name" value="Amidase signature (AS) domain"/>
    <property type="match status" value="1"/>
</dbReference>
<gene>
    <name evidence="4" type="ORF">FJQ55_19525</name>
</gene>
<dbReference type="Pfam" id="PF01425">
    <property type="entry name" value="Amidase"/>
    <property type="match status" value="1"/>
</dbReference>
<dbReference type="InterPro" id="IPR036928">
    <property type="entry name" value="AS_sf"/>
</dbReference>
<keyword evidence="5" id="KW-1185">Reference proteome</keyword>
<dbReference type="AlphaFoldDB" id="A0A504UGE8"/>
<name>A0A504UGE8_9HYPH</name>
<dbReference type="InterPro" id="IPR020556">
    <property type="entry name" value="Amidase_CS"/>
</dbReference>
<evidence type="ECO:0000259" key="3">
    <source>
        <dbReference type="Pfam" id="PF01425"/>
    </source>
</evidence>
<protein>
    <recommendedName>
        <fullName evidence="2">Indoleacetamide hydrolase</fullName>
    </recommendedName>
</protein>
<dbReference type="RefSeq" id="WP_140831115.1">
    <property type="nucleotide sequence ID" value="NZ_VFYP01000004.1"/>
</dbReference>
<dbReference type="InterPro" id="IPR023631">
    <property type="entry name" value="Amidase_dom"/>
</dbReference>
<evidence type="ECO:0000256" key="1">
    <source>
        <dbReference type="ARBA" id="ARBA00003871"/>
    </source>
</evidence>
<proteinExistence type="predicted"/>
<dbReference type="EMBL" id="VFYP01000004">
    <property type="protein sequence ID" value="TPP05931.1"/>
    <property type="molecule type" value="Genomic_DNA"/>
</dbReference>